<feature type="compositionally biased region" description="Low complexity" evidence="2">
    <location>
        <begin position="688"/>
        <end position="709"/>
    </location>
</feature>
<feature type="compositionally biased region" description="Low complexity" evidence="2">
    <location>
        <begin position="738"/>
        <end position="752"/>
    </location>
</feature>
<feature type="region of interest" description="Disordered" evidence="2">
    <location>
        <begin position="311"/>
        <end position="351"/>
    </location>
</feature>
<dbReference type="InParanoid" id="A0A0V0R4K5"/>
<evidence type="ECO:0000256" key="2">
    <source>
        <dbReference type="SAM" id="MobiDB-lite"/>
    </source>
</evidence>
<feature type="compositionally biased region" description="Polar residues" evidence="2">
    <location>
        <begin position="974"/>
        <end position="984"/>
    </location>
</feature>
<reference evidence="3 4" key="1">
    <citation type="journal article" date="2015" name="Sci. Rep.">
        <title>Genome of the facultative scuticociliatosis pathogen Pseudocohnilembus persalinus provides insight into its virulence through horizontal gene transfer.</title>
        <authorList>
            <person name="Xiong J."/>
            <person name="Wang G."/>
            <person name="Cheng J."/>
            <person name="Tian M."/>
            <person name="Pan X."/>
            <person name="Warren A."/>
            <person name="Jiang C."/>
            <person name="Yuan D."/>
            <person name="Miao W."/>
        </authorList>
    </citation>
    <scope>NUCLEOTIDE SEQUENCE [LARGE SCALE GENOMIC DNA]</scope>
    <source>
        <strain evidence="3">36N120E</strain>
    </source>
</reference>
<keyword evidence="1" id="KW-0175">Coiled coil</keyword>
<feature type="region of interest" description="Disordered" evidence="2">
    <location>
        <begin position="974"/>
        <end position="1009"/>
    </location>
</feature>
<organism evidence="3 4">
    <name type="scientific">Pseudocohnilembus persalinus</name>
    <name type="common">Ciliate</name>
    <dbReference type="NCBI Taxonomy" id="266149"/>
    <lineage>
        <taxon>Eukaryota</taxon>
        <taxon>Sar</taxon>
        <taxon>Alveolata</taxon>
        <taxon>Ciliophora</taxon>
        <taxon>Intramacronucleata</taxon>
        <taxon>Oligohymenophorea</taxon>
        <taxon>Scuticociliatia</taxon>
        <taxon>Philasterida</taxon>
        <taxon>Pseudocohnilembidae</taxon>
        <taxon>Pseudocohnilembus</taxon>
    </lineage>
</organism>
<protein>
    <submittedName>
        <fullName evidence="3">Uncharacterized protein</fullName>
    </submittedName>
</protein>
<feature type="compositionally biased region" description="Low complexity" evidence="2">
    <location>
        <begin position="331"/>
        <end position="349"/>
    </location>
</feature>
<keyword evidence="4" id="KW-1185">Reference proteome</keyword>
<feature type="region of interest" description="Disordered" evidence="2">
    <location>
        <begin position="729"/>
        <end position="761"/>
    </location>
</feature>
<feature type="region of interest" description="Disordered" evidence="2">
    <location>
        <begin position="892"/>
        <end position="935"/>
    </location>
</feature>
<feature type="coiled-coil region" evidence="1">
    <location>
        <begin position="262"/>
        <end position="308"/>
    </location>
</feature>
<feature type="compositionally biased region" description="Polar residues" evidence="2">
    <location>
        <begin position="319"/>
        <end position="330"/>
    </location>
</feature>
<gene>
    <name evidence="3" type="ORF">PPERSA_08860</name>
</gene>
<name>A0A0V0R4K5_PSEPJ</name>
<dbReference type="Proteomes" id="UP000054937">
    <property type="component" value="Unassembled WGS sequence"/>
</dbReference>
<accession>A0A0V0R4K5</accession>
<comment type="caution">
    <text evidence="3">The sequence shown here is derived from an EMBL/GenBank/DDBJ whole genome shotgun (WGS) entry which is preliminary data.</text>
</comment>
<feature type="compositionally biased region" description="Low complexity" evidence="2">
    <location>
        <begin position="895"/>
        <end position="935"/>
    </location>
</feature>
<feature type="region of interest" description="Disordered" evidence="2">
    <location>
        <begin position="687"/>
        <end position="717"/>
    </location>
</feature>
<feature type="region of interest" description="Disordered" evidence="2">
    <location>
        <begin position="833"/>
        <end position="861"/>
    </location>
</feature>
<proteinExistence type="predicted"/>
<evidence type="ECO:0000313" key="3">
    <source>
        <dbReference type="EMBL" id="KRX09144.1"/>
    </source>
</evidence>
<evidence type="ECO:0000313" key="4">
    <source>
        <dbReference type="Proteomes" id="UP000054937"/>
    </source>
</evidence>
<dbReference type="EMBL" id="LDAU01000054">
    <property type="protein sequence ID" value="KRX09144.1"/>
    <property type="molecule type" value="Genomic_DNA"/>
</dbReference>
<sequence length="1467" mass="175173">MQRGKLITKITRLRNSPDKRSKIIKPSIRGSPSIDNSYYNNNSNVFDTSQQIANISGVQRQSLLLQTLVSGKELKSTQSSNFKKSVIQNKEQIMENNEKEKSGEKKYENLNSQYNSENQDQKINLENIEKQFQYSDEKYQGQSQNLDANQNYSQIDDLNFQNQKTPENQNFKGKQKSITNLTNEHNISYSPITKVQTSQKKQLSPGQASNLLKVNYIQSTQKIYQENQNEEQQQNNITSFVNENENQDNQKNDNQTDNYFLKTVFEEQFEESQQDLKQKELEQNKVENINYQQQQDQQENNYQILNQNNQSNKIFNNNDSQNMSEQQQFTSNQKNNFDNQQKQQQSSSQINEELDQEIKKIENLLIQVKNKKLKCQEILKESLQKFMELENLPENIQNIVKKKIEGFQSQQSDIESINENYDLNISNFLNNSVNQNQIKSILKQKLDQIDQYMREQEIFQDEAQFYQNLYNNQKIMLDKEQENEKKSQEQSQIQIQQEQSLKFQEYLQIQQQEQSKKEKEQELKMQKIQEQMQNQIQQMMGQNLQQFLDNFNLVQKQQLEAQQQIIKEHQEQQKLMAQQMEEQMQKYKNQQDILQNYKEMYDQLKSKQEELNNQLVQNMEDKKNLQEQSQNNSLQILEKEKKENEEKIKHIQELQNQILQKIDIQQQFNKQELQQYLNKIEEQKFDMQQEQQKNDQLFQEQKQQQMNLQQKEEQVTKQNEELISNQMETQPNNGINKDNSQQQLDQDQQQKLQIDDDQQNLNDRETERAENITTIDQNDIKPQLDEQIISQESKNQNDEIIENQDYYLKQQHLKLKENTLLQQESQVSDLLLEKTDNTNQNYNDKNINKNENENDENQQNNQKETEKLFLNSNNNIDQNTYILKSNQDDYCQGSQLQENNGNQEKKQQQNFDETMEQQQQQNQQQQEQSNEQEQLLQLQEQQNNSNCQQELSFEQNNQMQENQIEDQIEPNQQSFQQNNGNEIDSQQDQNMFGQDQQQQEQQNFNQQENEQQNLNQNIIDKENKQIILNKNDETIQKSIEEIPMDQQQQNQQDQENECINIQEQEQQQQQQQMLQEKNQIQNEQNQNNTNIQNQKQKYSLHEITAKTTPDQTPKSFSKQEFKEIYNEYMQNPIVASQQRILNQLKRVQDEQNYNQLHRCSPSKSLPNFNQVKQQQQQTYLEKELFMKNIQQIFESMKERQKKDKQKLNFRHSTQNNLIAPQDTDEIGKIQQDYSQIENEDELRSDAIDYELQQNNQNSSNHIEQKCDQNYISKKDNENSQQKQIQQNSFLNIEENSLNQSVKNFESFKTSQKKQDIKKAHIDFSQQKFKINNFNFEKNNSMTQTMPSWKIRHENSKQNSINRMQKSNKSQGRVNQQKVIEVSRNHNDYLTDFGRCVDKNIQEEILKKNLIIENPEDFDLIDKLVIYQKSLEDMGQLGYKVGKILAKSNNQSKYNSVNQIQSLSQIIN</sequence>
<dbReference type="OMA" id="TITIREQ"/>
<feature type="compositionally biased region" description="Low complexity" evidence="2">
    <location>
        <begin position="986"/>
        <end position="1009"/>
    </location>
</feature>
<evidence type="ECO:0000256" key="1">
    <source>
        <dbReference type="SAM" id="Coils"/>
    </source>
</evidence>